<dbReference type="EC" id="3.1.1.-" evidence="3"/>
<dbReference type="InterPro" id="IPR050309">
    <property type="entry name" value="Type-B_Carboxylest/Lipase"/>
</dbReference>
<keyword evidence="2 3" id="KW-0378">Hydrolase</keyword>
<dbReference type="InterPro" id="IPR006311">
    <property type="entry name" value="TAT_signal"/>
</dbReference>
<evidence type="ECO:0000313" key="6">
    <source>
        <dbReference type="Proteomes" id="UP000391834"/>
    </source>
</evidence>
<dbReference type="InterPro" id="IPR002018">
    <property type="entry name" value="CarbesteraseB"/>
</dbReference>
<evidence type="ECO:0000256" key="1">
    <source>
        <dbReference type="ARBA" id="ARBA00005964"/>
    </source>
</evidence>
<dbReference type="Gene3D" id="3.40.50.1820">
    <property type="entry name" value="alpha/beta hydrolase"/>
    <property type="match status" value="1"/>
</dbReference>
<keyword evidence="6" id="KW-1185">Reference proteome</keyword>
<reference evidence="5 6" key="1">
    <citation type="submission" date="2019-10" db="EMBL/GenBank/DDBJ databases">
        <title>Prolixibacter strains distinguished by the presence of nitrate reductase genes were adept at nitrate-dependent anaerobic corrosion of metallic iron and carbon steel.</title>
        <authorList>
            <person name="Iino T."/>
            <person name="Shono N."/>
            <person name="Ito K."/>
            <person name="Nakamura R."/>
            <person name="Sueoka K."/>
            <person name="Harayama S."/>
            <person name="Ohkuma M."/>
        </authorList>
    </citation>
    <scope>NUCLEOTIDE SEQUENCE [LARGE SCALE GENOMIC DNA]</scope>
    <source>
        <strain evidence="5 6">JCM 13498</strain>
    </source>
</reference>
<comment type="caution">
    <text evidence="5">The sequence shown here is derived from an EMBL/GenBank/DDBJ whole genome shotgun (WGS) entry which is preliminary data.</text>
</comment>
<dbReference type="Pfam" id="PF00135">
    <property type="entry name" value="COesterase"/>
    <property type="match status" value="1"/>
</dbReference>
<dbReference type="GO" id="GO:0016787">
    <property type="term" value="F:hydrolase activity"/>
    <property type="evidence" value="ECO:0007669"/>
    <property type="project" value="UniProtKB-KW"/>
</dbReference>
<dbReference type="AlphaFoldDB" id="A0A5M4AVZ5"/>
<evidence type="ECO:0000256" key="2">
    <source>
        <dbReference type="ARBA" id="ARBA00022801"/>
    </source>
</evidence>
<organism evidence="5 6">
    <name type="scientific">Prolixibacter bellariivorans</name>
    <dbReference type="NCBI Taxonomy" id="314319"/>
    <lineage>
        <taxon>Bacteria</taxon>
        <taxon>Pseudomonadati</taxon>
        <taxon>Bacteroidota</taxon>
        <taxon>Bacteroidia</taxon>
        <taxon>Marinilabiliales</taxon>
        <taxon>Prolixibacteraceae</taxon>
        <taxon>Prolixibacter</taxon>
    </lineage>
</organism>
<gene>
    <name evidence="5" type="ORF">PbJCM13498_09620</name>
</gene>
<sequence length="571" mass="63073">MVYKMNLRNIKTNQFMKTNRRSFFKTLGAGAAGASLASLPFSGMATEQPPVNDDDQQLFIGDDIAIAETEYGKVRGFILRGIHQFRGIPYGADTGGKNRFMPPQKPKPWKEILPAVWWGNTAPQIMDGRYANAYASFVDHWNYDDVSEDCLKLNVWTPAIDKKKRPVLVWLHGGGYTNGNGIEQDGYDGENFSRKGDTVFVSINHRLGPIGFSDLSAVGGEKYADSGNVGALDMVAALKWVQNNIANFGGDPDNVTIMGQSGGGAKVCILTAMPNAKGTFHKAVPLSGSTTEAMDQDYSRKLGKYILKEANLTSSEIDKLQEMPWKDYILLANKALKKMREDTGENRGFRGGFAPVADGRNIPKGKFYTEPNGLSSDVPMLISSTFHEWAMSRTNPELEKMTADKAIEMLKKWAGFGGGLGDKAPEVYAAYAKAFPDAKPVELAIMISSNRKGVVETANAKANQKAPVYVAWFGWQPPLFDNRMRAFHCLDISFWFANTDLMLTHSGGGKRPRMLSDKMSETLLQFMKTGNPNGGGLPEWPHYTVEKGETMILNDRSEVKNDPDREARNLI</sequence>
<dbReference type="InterPro" id="IPR019826">
    <property type="entry name" value="Carboxylesterase_B_AS"/>
</dbReference>
<dbReference type="PROSITE" id="PS51318">
    <property type="entry name" value="TAT"/>
    <property type="match status" value="1"/>
</dbReference>
<accession>A0A5M4AVZ5</accession>
<name>A0A5M4AVZ5_9BACT</name>
<dbReference type="EMBL" id="BLAX01000001">
    <property type="protein sequence ID" value="GET32099.1"/>
    <property type="molecule type" value="Genomic_DNA"/>
</dbReference>
<proteinExistence type="inferred from homology"/>
<dbReference type="Proteomes" id="UP000391834">
    <property type="component" value="Unassembled WGS sequence"/>
</dbReference>
<evidence type="ECO:0000256" key="3">
    <source>
        <dbReference type="RuleBase" id="RU361235"/>
    </source>
</evidence>
<dbReference type="InterPro" id="IPR029058">
    <property type="entry name" value="AB_hydrolase_fold"/>
</dbReference>
<dbReference type="SUPFAM" id="SSF53474">
    <property type="entry name" value="alpha/beta-Hydrolases"/>
    <property type="match status" value="1"/>
</dbReference>
<evidence type="ECO:0000259" key="4">
    <source>
        <dbReference type="Pfam" id="PF00135"/>
    </source>
</evidence>
<dbReference type="PROSITE" id="PS00122">
    <property type="entry name" value="CARBOXYLESTERASE_B_1"/>
    <property type="match status" value="1"/>
</dbReference>
<evidence type="ECO:0000313" key="5">
    <source>
        <dbReference type="EMBL" id="GET32099.1"/>
    </source>
</evidence>
<protein>
    <recommendedName>
        <fullName evidence="3">Carboxylic ester hydrolase</fullName>
        <ecNumber evidence="3">3.1.1.-</ecNumber>
    </recommendedName>
</protein>
<feature type="domain" description="Carboxylesterase type B" evidence="4">
    <location>
        <begin position="66"/>
        <end position="565"/>
    </location>
</feature>
<dbReference type="PANTHER" id="PTHR11559">
    <property type="entry name" value="CARBOXYLESTERASE"/>
    <property type="match status" value="1"/>
</dbReference>
<comment type="similarity">
    <text evidence="1 3">Belongs to the type-B carboxylesterase/lipase family.</text>
</comment>